<sequence length="1095" mass="117045">MHHKRRLTVQPVDAARFCGDNNIAVVSFLNGINHLVVCNPAAADQDEQLPLPSRVVVHAYAGAQLADAALRTQEECVEEAAVNPGAVVACRVTPLRTSRTSPTTNHLVQAEGPTKIVFFCGCQRLAEVSIDDGAASKCSLPLKLHWCPMQCFRVESKDSVKGVVVLDMAAFLKDQHTLCTCTPQLGKLQTLCFEENAICCLGPGRPGHAEVTVILSNGVAVVCGVQPAAPTLVMSTAEPYAEAVAEPSASGAPRQTFLAANDRSSFHVLRTLQLPSRVSPSATPLRVAWSGATTLWAVYSDGCVVALQCGEKREIGSGAESNEELQQPSSVSAGAGGESQAWNSMVVTQVLEAQLMATWPQNSDSNKLVMEEVQIHADPRAPVLHFAFTTKDAVGSGRQHLRYGTVRLQGVSPVAQLQWRQHQVCYSEQLYGVRFERGQFHILSQSARGTGPLYVVTLLTDRPVASSAAVSAAFSAPSLAMTVMQCAESELSSHCCSCAALLKELQAAAQQLTCEQDAELLLHRLMQTQHALYALLIRQQQCTGVTDLAASESLPHRLLLRAAQLFREHSAYTLFLHLGIMNTVLKPLKDVLQLSEATAMMEVAQSEWKSLMRDTFRRESVYQNTVSELAMWQAATPLCVEVLLDKLGLCASDASLTMASVLARMDTVTPDMALFILYYSYVGLEHRAVANDAQAVPSSAEQQQQQQQQRQWRESFLLLFGMPVELNTWAFTCYAVDHGVDPTEAAETEQRSSFVYALGPAVEHLGAPPFVRLLAPVVSGLAHVAALDVLLRLIPTCIAVYTGAGEDVPVAVAMRLLCVAVRAGSSRMIEALYEVMRGSPELMHLAAQPLAYAALHAGSVSAMRGWVEVGSPVAETIEHTLQSAEGVRQREAVLISFYILLQRYEDALQVCSSATPADATQAQRLQVVLSYLRSLLSVSSKAWGEQNPTVVADVDPQLPVDQASALPLWRPETLAAPLLQVSFCDLAEQLARAASSAGEHGSHSGAAVVGLRGAASASGSTTAPSSGALGDASAVYRYSYGAMGNGLQTHARPPLFRPSTLLSSVERGSRAGSSAASSSSSPGAAFSAAATAGQC</sequence>
<dbReference type="AlphaFoldDB" id="A0A088SHA2"/>
<feature type="region of interest" description="Disordered" evidence="1">
    <location>
        <begin position="317"/>
        <end position="337"/>
    </location>
</feature>
<dbReference type="OrthoDB" id="272520at2759"/>
<feature type="compositionally biased region" description="Low complexity" evidence="1">
    <location>
        <begin position="1070"/>
        <end position="1095"/>
    </location>
</feature>
<keyword evidence="3" id="KW-1185">Reference proteome</keyword>
<protein>
    <submittedName>
        <fullName evidence="2">Uncharacterized protein</fullName>
    </submittedName>
</protein>
<dbReference type="VEuPathDB" id="TriTrypDB:LPAL13_320035600"/>
<reference evidence="2 3" key="1">
    <citation type="journal article" date="2015" name="Sci. Rep.">
        <title>The genome of Leishmania panamensis: insights into genomics of the L. (Viannia) subgenus.</title>
        <authorList>
            <person name="Llanes A."/>
            <person name="Restrepo C.M."/>
            <person name="Vecchio G.D."/>
            <person name="Anguizola F.J."/>
            <person name="Lleonart R."/>
        </authorList>
    </citation>
    <scope>NUCLEOTIDE SEQUENCE [LARGE SCALE GENOMIC DNA]</scope>
    <source>
        <strain evidence="2 3">MHOM/PA/94/PSC-1</strain>
    </source>
</reference>
<organism evidence="2 3">
    <name type="scientific">Leishmania panamensis</name>
    <dbReference type="NCBI Taxonomy" id="5679"/>
    <lineage>
        <taxon>Eukaryota</taxon>
        <taxon>Discoba</taxon>
        <taxon>Euglenozoa</taxon>
        <taxon>Kinetoplastea</taxon>
        <taxon>Metakinetoplastina</taxon>
        <taxon>Trypanosomatida</taxon>
        <taxon>Trypanosomatidae</taxon>
        <taxon>Leishmaniinae</taxon>
        <taxon>Leishmania</taxon>
        <taxon>Leishmania guyanensis species complex</taxon>
    </lineage>
</organism>
<dbReference type="RefSeq" id="XP_010701977.1">
    <property type="nucleotide sequence ID" value="XM_010703675.1"/>
</dbReference>
<accession>A0A088SHA2</accession>
<name>A0A088SHA2_LEIPA</name>
<evidence type="ECO:0000313" key="2">
    <source>
        <dbReference type="EMBL" id="AIO01177.1"/>
    </source>
</evidence>
<proteinExistence type="predicted"/>
<dbReference type="GeneID" id="22578033"/>
<gene>
    <name evidence="2" type="ORF">LPMP_322920</name>
</gene>
<dbReference type="EMBL" id="CP009401">
    <property type="protein sequence ID" value="AIO01177.1"/>
    <property type="molecule type" value="Genomic_DNA"/>
</dbReference>
<evidence type="ECO:0000313" key="3">
    <source>
        <dbReference type="Proteomes" id="UP000063063"/>
    </source>
</evidence>
<dbReference type="VEuPathDB" id="TriTrypDB:LPMP_322920"/>
<dbReference type="eggNOG" id="ENOG502S2PY">
    <property type="taxonomic scope" value="Eukaryota"/>
</dbReference>
<dbReference type="Proteomes" id="UP000063063">
    <property type="component" value="Chromosome 32"/>
</dbReference>
<feature type="region of interest" description="Disordered" evidence="1">
    <location>
        <begin position="1067"/>
        <end position="1095"/>
    </location>
</feature>
<evidence type="ECO:0000256" key="1">
    <source>
        <dbReference type="SAM" id="MobiDB-lite"/>
    </source>
</evidence>
<dbReference type="KEGG" id="lpan:LPMP_322920"/>